<dbReference type="PROSITE" id="PS00380">
    <property type="entry name" value="RHODANESE_1"/>
    <property type="match status" value="1"/>
</dbReference>
<dbReference type="GO" id="GO:0004792">
    <property type="term" value="F:thiosulfate-cyanide sulfurtransferase activity"/>
    <property type="evidence" value="ECO:0007669"/>
    <property type="project" value="InterPro"/>
</dbReference>
<dbReference type="InterPro" id="IPR001307">
    <property type="entry name" value="Thiosulphate_STrfase_CS"/>
</dbReference>
<dbReference type="PROSITE" id="PS50206">
    <property type="entry name" value="RHODANESE_3"/>
    <property type="match status" value="1"/>
</dbReference>
<keyword evidence="3" id="KW-1185">Reference proteome</keyword>
<reference evidence="3" key="1">
    <citation type="submission" date="2019-03" db="EMBL/GenBank/DDBJ databases">
        <title>Snf2 controls pulcherriminic acid biosynthesis and connects pigmentation and antifungal activity of the yeast Metschnikowia pulcherrima.</title>
        <authorList>
            <person name="Gore-Lloyd D."/>
            <person name="Sumann I."/>
            <person name="Brachmann A.O."/>
            <person name="Schneeberger K."/>
            <person name="Ortiz-Merino R.A."/>
            <person name="Moreno-Beltran M."/>
            <person name="Schlaefli M."/>
            <person name="Kirner P."/>
            <person name="Santos Kron A."/>
            <person name="Wolfe K.H."/>
            <person name="Piel J."/>
            <person name="Ahrens C.H."/>
            <person name="Henk D."/>
            <person name="Freimoser F.M."/>
        </authorList>
    </citation>
    <scope>NUCLEOTIDE SEQUENCE [LARGE SCALE GENOMIC DNA]</scope>
    <source>
        <strain evidence="3">APC 1.2</strain>
    </source>
</reference>
<name>A0A4P6XPR1_9ASCO</name>
<dbReference type="Gene3D" id="3.40.250.10">
    <property type="entry name" value="Rhodanese-like domain"/>
    <property type="match status" value="1"/>
</dbReference>
<dbReference type="AlphaFoldDB" id="A0A4P6XPR1"/>
<evidence type="ECO:0000313" key="2">
    <source>
        <dbReference type="EMBL" id="QBM89370.1"/>
    </source>
</evidence>
<gene>
    <name evidence="2" type="primary">MPUL0D04400</name>
    <name evidence="2" type="ORF">METSCH_D04400</name>
</gene>
<dbReference type="InterPro" id="IPR036873">
    <property type="entry name" value="Rhodanese-like_dom_sf"/>
</dbReference>
<dbReference type="SUPFAM" id="SSF52821">
    <property type="entry name" value="Rhodanese/Cell cycle control phosphatase"/>
    <property type="match status" value="1"/>
</dbReference>
<dbReference type="STRING" id="2163413.A0A4P6XPR1"/>
<sequence length="182" mass="20182">MFQSLRNTLVARQGALNVLRRTVSGVPARNLSFPAKTGSLASRQKAIRPINGYSFRHYSVLTQSAAKEYKYQDVKKLVQEPGTALLIDVREPAEFQEGHIPGAKNVPFKSSPGAFDLTEEEFEESFGFPKPAKDQSLVFYCLGGVRLTAAEELANSFGYTKRGNYVGSYEDWVTQEHAAKKA</sequence>
<dbReference type="PANTHER" id="PTHR44086:SF10">
    <property type="entry name" value="THIOSULFATE SULFURTRANSFERASE_RHODANESE-LIKE DOMAIN-CONTAINING PROTEIN 3"/>
    <property type="match status" value="1"/>
</dbReference>
<accession>A0A4P6XPR1</accession>
<dbReference type="GO" id="GO:0005739">
    <property type="term" value="C:mitochondrion"/>
    <property type="evidence" value="ECO:0007669"/>
    <property type="project" value="TreeGrafter"/>
</dbReference>
<evidence type="ECO:0000259" key="1">
    <source>
        <dbReference type="PROSITE" id="PS50206"/>
    </source>
</evidence>
<keyword evidence="2" id="KW-0808">Transferase</keyword>
<proteinExistence type="predicted"/>
<feature type="domain" description="Rhodanese" evidence="1">
    <location>
        <begin position="80"/>
        <end position="181"/>
    </location>
</feature>
<organism evidence="2 3">
    <name type="scientific">Metschnikowia aff. pulcherrima</name>
    <dbReference type="NCBI Taxonomy" id="2163413"/>
    <lineage>
        <taxon>Eukaryota</taxon>
        <taxon>Fungi</taxon>
        <taxon>Dikarya</taxon>
        <taxon>Ascomycota</taxon>
        <taxon>Saccharomycotina</taxon>
        <taxon>Pichiomycetes</taxon>
        <taxon>Metschnikowiaceae</taxon>
        <taxon>Metschnikowia</taxon>
    </lineage>
</organism>
<dbReference type="EMBL" id="CP034459">
    <property type="protein sequence ID" value="QBM89370.1"/>
    <property type="molecule type" value="Genomic_DNA"/>
</dbReference>
<dbReference type="InterPro" id="IPR001763">
    <property type="entry name" value="Rhodanese-like_dom"/>
</dbReference>
<dbReference type="Proteomes" id="UP000292447">
    <property type="component" value="Chromosome IV"/>
</dbReference>
<dbReference type="SMART" id="SM00450">
    <property type="entry name" value="RHOD"/>
    <property type="match status" value="1"/>
</dbReference>
<evidence type="ECO:0000313" key="3">
    <source>
        <dbReference type="Proteomes" id="UP000292447"/>
    </source>
</evidence>
<dbReference type="PANTHER" id="PTHR44086">
    <property type="entry name" value="THIOSULFATE SULFURTRANSFERASE RDL2, MITOCHONDRIAL-RELATED"/>
    <property type="match status" value="1"/>
</dbReference>
<dbReference type="Pfam" id="PF00581">
    <property type="entry name" value="Rhodanese"/>
    <property type="match status" value="1"/>
</dbReference>
<protein>
    <submittedName>
        <fullName evidence="2">Rhodanese-related sulfurtransferase</fullName>
    </submittedName>
</protein>